<evidence type="ECO:0000313" key="1">
    <source>
        <dbReference type="EMBL" id="CAG8806483.1"/>
    </source>
</evidence>
<dbReference type="AlphaFoldDB" id="A0A9N9K1I0"/>
<name>A0A9N9K1I0_9GLOM</name>
<proteinExistence type="predicted"/>
<dbReference type="EMBL" id="CAJVPY010041292">
    <property type="protein sequence ID" value="CAG8806483.1"/>
    <property type="molecule type" value="Genomic_DNA"/>
</dbReference>
<feature type="non-terminal residue" evidence="1">
    <location>
        <position position="122"/>
    </location>
</feature>
<protein>
    <submittedName>
        <fullName evidence="1">25469_t:CDS:1</fullName>
    </submittedName>
</protein>
<comment type="caution">
    <text evidence="1">The sequence shown here is derived from an EMBL/GenBank/DDBJ whole genome shotgun (WGS) entry which is preliminary data.</text>
</comment>
<keyword evidence="2" id="KW-1185">Reference proteome</keyword>
<evidence type="ECO:0000313" key="2">
    <source>
        <dbReference type="Proteomes" id="UP000789405"/>
    </source>
</evidence>
<organism evidence="1 2">
    <name type="scientific">Dentiscutata erythropus</name>
    <dbReference type="NCBI Taxonomy" id="1348616"/>
    <lineage>
        <taxon>Eukaryota</taxon>
        <taxon>Fungi</taxon>
        <taxon>Fungi incertae sedis</taxon>
        <taxon>Mucoromycota</taxon>
        <taxon>Glomeromycotina</taxon>
        <taxon>Glomeromycetes</taxon>
        <taxon>Diversisporales</taxon>
        <taxon>Gigasporaceae</taxon>
        <taxon>Dentiscutata</taxon>
    </lineage>
</organism>
<dbReference type="OrthoDB" id="1745426at2759"/>
<accession>A0A9N9K1I0</accession>
<dbReference type="Proteomes" id="UP000789405">
    <property type="component" value="Unassembled WGS sequence"/>
</dbReference>
<sequence>MDDHNHDEDSIINTDNSVSTLVISETSELITDELTNSQRYRSPVWKHFSLLENKKKLIYQKSASNSDSSSLPEGQTQLDLSLFVKRPLKISKKPGFRKFLNGVLPNFDISANTVKRDIMNSY</sequence>
<gene>
    <name evidence="1" type="ORF">DERYTH_LOCUS24479</name>
</gene>
<reference evidence="1" key="1">
    <citation type="submission" date="2021-06" db="EMBL/GenBank/DDBJ databases">
        <authorList>
            <person name="Kallberg Y."/>
            <person name="Tangrot J."/>
            <person name="Rosling A."/>
        </authorList>
    </citation>
    <scope>NUCLEOTIDE SEQUENCE</scope>
    <source>
        <strain evidence="1">MA453B</strain>
    </source>
</reference>